<keyword evidence="2" id="KW-1133">Transmembrane helix</keyword>
<protein>
    <submittedName>
        <fullName evidence="3">Uncharacterized protein</fullName>
    </submittedName>
</protein>
<reference evidence="3 4" key="1">
    <citation type="submission" date="2019-12" db="EMBL/GenBank/DDBJ databases">
        <authorList>
            <person name="Huq M.A."/>
        </authorList>
    </citation>
    <scope>NUCLEOTIDE SEQUENCE [LARGE SCALE GENOMIC DNA]</scope>
    <source>
        <strain evidence="3 4">MAH-18</strain>
    </source>
</reference>
<dbReference type="Proteomes" id="UP000473525">
    <property type="component" value="Unassembled WGS sequence"/>
</dbReference>
<evidence type="ECO:0000256" key="1">
    <source>
        <dbReference type="SAM" id="MobiDB-lite"/>
    </source>
</evidence>
<feature type="region of interest" description="Disordered" evidence="1">
    <location>
        <begin position="1"/>
        <end position="31"/>
    </location>
</feature>
<feature type="compositionally biased region" description="Low complexity" evidence="1">
    <location>
        <begin position="1"/>
        <end position="17"/>
    </location>
</feature>
<keyword evidence="2" id="KW-0472">Membrane</keyword>
<evidence type="ECO:0000256" key="2">
    <source>
        <dbReference type="SAM" id="Phobius"/>
    </source>
</evidence>
<feature type="transmembrane region" description="Helical" evidence="2">
    <location>
        <begin position="40"/>
        <end position="64"/>
    </location>
</feature>
<accession>A0A6L6XWA3</accession>
<sequence>MSIAPVAPRRTAPAAAPDVRDVQDAPAAAPRVRHQAREAATVMVFSAATSAGIAVFFLLLAVAARQA</sequence>
<keyword evidence="2" id="KW-0812">Transmembrane</keyword>
<evidence type="ECO:0000313" key="4">
    <source>
        <dbReference type="Proteomes" id="UP000473525"/>
    </source>
</evidence>
<proteinExistence type="predicted"/>
<dbReference type="EMBL" id="WSEK01000005">
    <property type="protein sequence ID" value="MVQ51469.1"/>
    <property type="molecule type" value="Genomic_DNA"/>
</dbReference>
<organism evidence="3 4">
    <name type="scientific">Nocardioides agri</name>
    <dbReference type="NCBI Taxonomy" id="2682843"/>
    <lineage>
        <taxon>Bacteria</taxon>
        <taxon>Bacillati</taxon>
        <taxon>Actinomycetota</taxon>
        <taxon>Actinomycetes</taxon>
        <taxon>Propionibacteriales</taxon>
        <taxon>Nocardioidaceae</taxon>
        <taxon>Nocardioides</taxon>
    </lineage>
</organism>
<keyword evidence="4" id="KW-1185">Reference proteome</keyword>
<name>A0A6L6XWA3_9ACTN</name>
<dbReference type="AlphaFoldDB" id="A0A6L6XWA3"/>
<comment type="caution">
    <text evidence="3">The sequence shown here is derived from an EMBL/GenBank/DDBJ whole genome shotgun (WGS) entry which is preliminary data.</text>
</comment>
<gene>
    <name evidence="3" type="ORF">GON03_20000</name>
</gene>
<dbReference type="RefSeq" id="WP_157346358.1">
    <property type="nucleotide sequence ID" value="NZ_WSEK01000005.1"/>
</dbReference>
<evidence type="ECO:0000313" key="3">
    <source>
        <dbReference type="EMBL" id="MVQ51469.1"/>
    </source>
</evidence>